<dbReference type="eggNOG" id="COG0456">
    <property type="taxonomic scope" value="Bacteria"/>
</dbReference>
<dbReference type="Proteomes" id="UP000005938">
    <property type="component" value="Unassembled WGS sequence"/>
</dbReference>
<name>I0W9E4_9FLAO</name>
<dbReference type="STRING" id="946077.W5A_10704"/>
<accession>I0W9E4</accession>
<dbReference type="AlphaFoldDB" id="I0W9E4"/>
<evidence type="ECO:0000313" key="2">
    <source>
        <dbReference type="EMBL" id="EID73010.1"/>
    </source>
</evidence>
<dbReference type="OrthoDB" id="5109343at2"/>
<reference evidence="2 3" key="1">
    <citation type="journal article" date="2012" name="J. Bacteriol.">
        <title>Genome Sequence of the Halotolerant Bacterium Imtechella halotolerans K1T.</title>
        <authorList>
            <person name="Kumar S."/>
            <person name="Vikram S."/>
            <person name="Subramanian S."/>
            <person name="Raghava G.P."/>
            <person name="Pinnaka A.K."/>
        </authorList>
    </citation>
    <scope>NUCLEOTIDE SEQUENCE [LARGE SCALE GENOMIC DNA]</scope>
    <source>
        <strain evidence="2 3">K1</strain>
    </source>
</reference>
<comment type="caution">
    <text evidence="2">The sequence shown here is derived from an EMBL/GenBank/DDBJ whole genome shotgun (WGS) entry which is preliminary data.</text>
</comment>
<keyword evidence="2" id="KW-0808">Transferase</keyword>
<feature type="domain" description="N-acetyltransferase" evidence="1">
    <location>
        <begin position="1"/>
        <end position="180"/>
    </location>
</feature>
<evidence type="ECO:0000259" key="1">
    <source>
        <dbReference type="PROSITE" id="PS51186"/>
    </source>
</evidence>
<keyword evidence="3" id="KW-1185">Reference proteome</keyword>
<dbReference type="SUPFAM" id="SSF55729">
    <property type="entry name" value="Acyl-CoA N-acyltransferases (Nat)"/>
    <property type="match status" value="1"/>
</dbReference>
<dbReference type="Gene3D" id="3.40.630.30">
    <property type="match status" value="1"/>
</dbReference>
<evidence type="ECO:0000313" key="3">
    <source>
        <dbReference type="Proteomes" id="UP000005938"/>
    </source>
</evidence>
<dbReference type="PROSITE" id="PS51186">
    <property type="entry name" value="GNAT"/>
    <property type="match status" value="1"/>
</dbReference>
<dbReference type="EMBL" id="AJJU01000023">
    <property type="protein sequence ID" value="EID73010.1"/>
    <property type="molecule type" value="Genomic_DNA"/>
</dbReference>
<organism evidence="2 3">
    <name type="scientific">Imtechella halotolerans K1</name>
    <dbReference type="NCBI Taxonomy" id="946077"/>
    <lineage>
        <taxon>Bacteria</taxon>
        <taxon>Pseudomonadati</taxon>
        <taxon>Bacteroidota</taxon>
        <taxon>Flavobacteriia</taxon>
        <taxon>Flavobacteriales</taxon>
        <taxon>Flavobacteriaceae</taxon>
        <taxon>Imtechella</taxon>
    </lineage>
</organism>
<dbReference type="RefSeq" id="WP_008240403.1">
    <property type="nucleotide sequence ID" value="NZ_AJJU01000023.1"/>
</dbReference>
<dbReference type="Pfam" id="PF00583">
    <property type="entry name" value="Acetyltransf_1"/>
    <property type="match status" value="1"/>
</dbReference>
<dbReference type="InterPro" id="IPR016181">
    <property type="entry name" value="Acyl_CoA_acyltransferase"/>
</dbReference>
<dbReference type="GO" id="GO:0016747">
    <property type="term" value="F:acyltransferase activity, transferring groups other than amino-acyl groups"/>
    <property type="evidence" value="ECO:0007669"/>
    <property type="project" value="InterPro"/>
</dbReference>
<gene>
    <name evidence="2" type="ORF">W5A_10704</name>
</gene>
<dbReference type="InterPro" id="IPR000182">
    <property type="entry name" value="GNAT_dom"/>
</dbReference>
<proteinExistence type="predicted"/>
<sequence>MEYTLATTEIELQQILHIQQENYLSNVSSDKKVSDGFVTVQHSLELLSKMNQSARQVIAIDKGMVVGYALVMTKEFSSHIPVLGPMFETFKKISYQGKILDNYSFYVMGQICISETYRGQGIFRELYNTHKRYYSDSFDLCVTEVSTSNQRSMKAHESIGFKTIHTFEDETDQWNIIVWDWNK</sequence>
<protein>
    <submittedName>
        <fullName evidence="2">Acetyltransferase</fullName>
    </submittedName>
</protein>